<dbReference type="Proteomes" id="UP000688137">
    <property type="component" value="Unassembled WGS sequence"/>
</dbReference>
<keyword evidence="3" id="KW-1185">Reference proteome</keyword>
<dbReference type="EMBL" id="CAJJDM010000096">
    <property type="protein sequence ID" value="CAD8093519.1"/>
    <property type="molecule type" value="Genomic_DNA"/>
</dbReference>
<feature type="region of interest" description="Disordered" evidence="1">
    <location>
        <begin position="124"/>
        <end position="158"/>
    </location>
</feature>
<accession>A0A8S1NQ60</accession>
<feature type="region of interest" description="Disordered" evidence="1">
    <location>
        <begin position="35"/>
        <end position="76"/>
    </location>
</feature>
<proteinExistence type="predicted"/>
<comment type="caution">
    <text evidence="2">The sequence shown here is derived from an EMBL/GenBank/DDBJ whole genome shotgun (WGS) entry which is preliminary data.</text>
</comment>
<gene>
    <name evidence="2" type="ORF">PPRIM_AZ9-3.1.T0930141</name>
</gene>
<organism evidence="2 3">
    <name type="scientific">Paramecium primaurelia</name>
    <dbReference type="NCBI Taxonomy" id="5886"/>
    <lineage>
        <taxon>Eukaryota</taxon>
        <taxon>Sar</taxon>
        <taxon>Alveolata</taxon>
        <taxon>Ciliophora</taxon>
        <taxon>Intramacronucleata</taxon>
        <taxon>Oligohymenophorea</taxon>
        <taxon>Peniculida</taxon>
        <taxon>Parameciidae</taxon>
        <taxon>Paramecium</taxon>
    </lineage>
</organism>
<protein>
    <submittedName>
        <fullName evidence="2">Uncharacterized protein</fullName>
    </submittedName>
</protein>
<evidence type="ECO:0000313" key="3">
    <source>
        <dbReference type="Proteomes" id="UP000688137"/>
    </source>
</evidence>
<feature type="compositionally biased region" description="Polar residues" evidence="1">
    <location>
        <begin position="124"/>
        <end position="140"/>
    </location>
</feature>
<dbReference type="AlphaFoldDB" id="A0A8S1NQ60"/>
<feature type="compositionally biased region" description="Basic and acidic residues" evidence="1">
    <location>
        <begin position="50"/>
        <end position="59"/>
    </location>
</feature>
<evidence type="ECO:0000313" key="2">
    <source>
        <dbReference type="EMBL" id="CAD8093519.1"/>
    </source>
</evidence>
<name>A0A8S1NQ60_PARPR</name>
<evidence type="ECO:0000256" key="1">
    <source>
        <dbReference type="SAM" id="MobiDB-lite"/>
    </source>
</evidence>
<sequence>MGTITIGNCQCQCYINYVSCDCSCDQNEIRTNRSNRFTEQSTRNRSKKRSPGDSSDRQSKFSSTRKPTSRSKSSNSDKSIYLLSDYCNITTESLKQKKKRKPHPTFIKSRSLYIFEADTDKNLSNNVEQSSNPLSLSDIGTVNRPKMQSMDKGVLKKPTEQVQQKKYVKWNLPQHYLRQNKQYQQEFYS</sequence>
<feature type="compositionally biased region" description="Low complexity" evidence="1">
    <location>
        <begin position="60"/>
        <end position="76"/>
    </location>
</feature>
<dbReference type="OMA" id="PHPTFIK"/>
<reference evidence="2" key="1">
    <citation type="submission" date="2021-01" db="EMBL/GenBank/DDBJ databases">
        <authorList>
            <consortium name="Genoscope - CEA"/>
            <person name="William W."/>
        </authorList>
    </citation>
    <scope>NUCLEOTIDE SEQUENCE</scope>
</reference>